<sequence>MQEKLPELENILVSRSGRTTSNYKTATFAAIGVYLIGGTLWRYYSLGITDKALPNIILGFASFFALKYQKLVYLSPIGMVKETHTWITHHREVMKWEEIQFVTLMHKRVGTMVFLERDSLGWKVLFERDQVDDLKRIFKQYIPDIEINEIDR</sequence>
<name>A0A645D039_9ZZZZ</name>
<feature type="domain" description="Bacterial PH" evidence="1">
    <location>
        <begin position="27"/>
        <end position="149"/>
    </location>
</feature>
<accession>A0A645D039</accession>
<gene>
    <name evidence="2" type="ORF">SDC9_129608</name>
</gene>
<dbReference type="Pfam" id="PF20794">
    <property type="entry name" value="bPH_7"/>
    <property type="match status" value="1"/>
</dbReference>
<proteinExistence type="predicted"/>
<dbReference type="EMBL" id="VSSQ01031600">
    <property type="protein sequence ID" value="MPM82547.1"/>
    <property type="molecule type" value="Genomic_DNA"/>
</dbReference>
<dbReference type="InterPro" id="IPR048871">
    <property type="entry name" value="PH_7_bact"/>
</dbReference>
<evidence type="ECO:0000313" key="2">
    <source>
        <dbReference type="EMBL" id="MPM82547.1"/>
    </source>
</evidence>
<comment type="caution">
    <text evidence="2">The sequence shown here is derived from an EMBL/GenBank/DDBJ whole genome shotgun (WGS) entry which is preliminary data.</text>
</comment>
<organism evidence="2">
    <name type="scientific">bioreactor metagenome</name>
    <dbReference type="NCBI Taxonomy" id="1076179"/>
    <lineage>
        <taxon>unclassified sequences</taxon>
        <taxon>metagenomes</taxon>
        <taxon>ecological metagenomes</taxon>
    </lineage>
</organism>
<reference evidence="2" key="1">
    <citation type="submission" date="2019-08" db="EMBL/GenBank/DDBJ databases">
        <authorList>
            <person name="Kucharzyk K."/>
            <person name="Murdoch R.W."/>
            <person name="Higgins S."/>
            <person name="Loffler F."/>
        </authorList>
    </citation>
    <scope>NUCLEOTIDE SEQUENCE</scope>
</reference>
<evidence type="ECO:0000259" key="1">
    <source>
        <dbReference type="Pfam" id="PF20794"/>
    </source>
</evidence>
<protein>
    <recommendedName>
        <fullName evidence="1">Bacterial PH domain-containing protein</fullName>
    </recommendedName>
</protein>
<dbReference type="AlphaFoldDB" id="A0A645D039"/>